<evidence type="ECO:0000259" key="2">
    <source>
        <dbReference type="PROSITE" id="PS50021"/>
    </source>
</evidence>
<dbReference type="AlphaFoldDB" id="A0A9P5H0Q7"/>
<dbReference type="PANTHER" id="PTHR14149">
    <property type="entry name" value="RAS GTPASE-ACTIVATING PROTEIN WITH IQ MOTIF"/>
    <property type="match status" value="1"/>
</dbReference>
<feature type="region of interest" description="Disordered" evidence="1">
    <location>
        <begin position="187"/>
        <end position="210"/>
    </location>
</feature>
<dbReference type="InterPro" id="IPR000048">
    <property type="entry name" value="IQ_motif_EF-hand-BS"/>
</dbReference>
<name>A0A9P5H0Q7_9HYPO</name>
<dbReference type="OrthoDB" id="775356at2759"/>
<feature type="region of interest" description="Disordered" evidence="1">
    <location>
        <begin position="36"/>
        <end position="92"/>
    </location>
</feature>
<dbReference type="PROSITE" id="PS50021">
    <property type="entry name" value="CH"/>
    <property type="match status" value="1"/>
</dbReference>
<dbReference type="Pfam" id="PF00307">
    <property type="entry name" value="CH"/>
    <property type="match status" value="1"/>
</dbReference>
<comment type="caution">
    <text evidence="3">The sequence shown here is derived from an EMBL/GenBank/DDBJ whole genome shotgun (WGS) entry which is preliminary data.</text>
</comment>
<feature type="domain" description="Calponin-homology (CH)" evidence="2">
    <location>
        <begin position="296"/>
        <end position="402"/>
    </location>
</feature>
<sequence length="669" mass="75770">MSSRFQHHHTPPHTQPHLQHHPHPLRQSHTIDFAATTSPSSSTINRFPSTTSSSASSGYSHASEHSANSQSTSASSGYGSPAPNHKRAQSDVRARARTFEAGEMTSPKKASDNLYSSARQSLRPLPHVPASTPPATPPHSHNSHRHDRGQSIDIGRLSLAQSDVHSSPVSPPRALPMRPNSMLLTRSDSIRTGAGPPHSPTSHHPPSTHLARDDIEELGRSSTSQLRNLSRLVQSESADEFTVTSPAQEVVGLRGRRRLQRADNANGNRRGPPAYSWEGRNWMDKQRQFLQAYEYLCHIGEAKEWIEGVINKSIPAIVELEEALRDGVTLAEVVEALSINRRYRIFHHPKLQYRHSDNIAIFFRYLDEVELPDLFRFELIDLYEKKNTPKVIYCIHALSWILFRKGIVDFRIGNLVGQLEFEHHELEAMQKGLDNLGVSMPTFGNMGADFGVPEPEPEPEETEEERVERELHENEESIVELQAQIRGALHRVKLSETMQKLWDEEEWIMDLQSRIRADFTRQIMDYRMQMRKFAVQLQSAARGFLARQGMKNSDRVWKAIEPEILELQNMIRAKKVRHEVRDLTSQLSACGGPIREIQALSRGFLLRKTHVAQQRETKKTSTEVPKLQAAIRGMLLRGKVEKDLQELEHSGATADLQAAIRRNAPERES</sequence>
<dbReference type="CDD" id="cd21206">
    <property type="entry name" value="CH_IQGAP"/>
    <property type="match status" value="1"/>
</dbReference>
<feature type="region of interest" description="Disordered" evidence="1">
    <location>
        <begin position="1"/>
        <end position="24"/>
    </location>
</feature>
<dbReference type="GO" id="GO:1903479">
    <property type="term" value="P:mitotic actomyosin contractile ring assembly actin filament organization"/>
    <property type="evidence" value="ECO:0007669"/>
    <property type="project" value="TreeGrafter"/>
</dbReference>
<feature type="compositionally biased region" description="Low complexity" evidence="1">
    <location>
        <begin position="49"/>
        <end position="82"/>
    </location>
</feature>
<feature type="compositionally biased region" description="Polar residues" evidence="1">
    <location>
        <begin position="36"/>
        <end position="48"/>
    </location>
</feature>
<evidence type="ECO:0000313" key="4">
    <source>
        <dbReference type="Proteomes" id="UP000722485"/>
    </source>
</evidence>
<feature type="region of interest" description="Disordered" evidence="1">
    <location>
        <begin position="256"/>
        <end position="275"/>
    </location>
</feature>
<dbReference type="SMART" id="SM00033">
    <property type="entry name" value="CH"/>
    <property type="match status" value="1"/>
</dbReference>
<dbReference type="GO" id="GO:0005938">
    <property type="term" value="C:cell cortex"/>
    <property type="evidence" value="ECO:0007669"/>
    <property type="project" value="TreeGrafter"/>
</dbReference>
<accession>A0A9P5H0Q7</accession>
<reference evidence="3" key="1">
    <citation type="submission" date="2020-03" db="EMBL/GenBank/DDBJ databases">
        <title>Draft Genome Sequence of Cylindrodendrum hubeiense.</title>
        <authorList>
            <person name="Buettner E."/>
            <person name="Kellner H."/>
        </authorList>
    </citation>
    <scope>NUCLEOTIDE SEQUENCE</scope>
    <source>
        <strain evidence="3">IHI 201604</strain>
    </source>
</reference>
<feature type="region of interest" description="Disordered" evidence="1">
    <location>
        <begin position="161"/>
        <end position="180"/>
    </location>
</feature>
<protein>
    <recommendedName>
        <fullName evidence="2">Calponin-homology (CH) domain-containing protein</fullName>
    </recommendedName>
</protein>
<dbReference type="GO" id="GO:0005096">
    <property type="term" value="F:GTPase activator activity"/>
    <property type="evidence" value="ECO:0007669"/>
    <property type="project" value="TreeGrafter"/>
</dbReference>
<proteinExistence type="predicted"/>
<dbReference type="EMBL" id="JAANBB010000375">
    <property type="protein sequence ID" value="KAF7543309.1"/>
    <property type="molecule type" value="Genomic_DNA"/>
</dbReference>
<dbReference type="PANTHER" id="PTHR14149:SF14">
    <property type="entry name" value="CALPONIN-HOMOLOGY (CH) DOMAIN-CONTAINING PROTEIN"/>
    <property type="match status" value="1"/>
</dbReference>
<gene>
    <name evidence="3" type="ORF">G7Z17_g10834</name>
</gene>
<dbReference type="GO" id="GO:0051015">
    <property type="term" value="F:actin filament binding"/>
    <property type="evidence" value="ECO:0007669"/>
    <property type="project" value="TreeGrafter"/>
</dbReference>
<dbReference type="Pfam" id="PF00612">
    <property type="entry name" value="IQ"/>
    <property type="match status" value="1"/>
</dbReference>
<dbReference type="PROSITE" id="PS50096">
    <property type="entry name" value="IQ"/>
    <property type="match status" value="4"/>
</dbReference>
<feature type="compositionally biased region" description="Low complexity" evidence="1">
    <location>
        <begin position="200"/>
        <end position="209"/>
    </location>
</feature>
<evidence type="ECO:0000313" key="3">
    <source>
        <dbReference type="EMBL" id="KAF7543309.1"/>
    </source>
</evidence>
<dbReference type="GO" id="GO:0005516">
    <property type="term" value="F:calmodulin binding"/>
    <property type="evidence" value="ECO:0007669"/>
    <property type="project" value="TreeGrafter"/>
</dbReference>
<dbReference type="Gene3D" id="1.10.418.10">
    <property type="entry name" value="Calponin-like domain"/>
    <property type="match status" value="1"/>
</dbReference>
<dbReference type="SUPFAM" id="SSF47576">
    <property type="entry name" value="Calponin-homology domain, CH-domain"/>
    <property type="match status" value="1"/>
</dbReference>
<dbReference type="Proteomes" id="UP000722485">
    <property type="component" value="Unassembled WGS sequence"/>
</dbReference>
<feature type="region of interest" description="Disordered" evidence="1">
    <location>
        <begin position="124"/>
        <end position="148"/>
    </location>
</feature>
<evidence type="ECO:0000256" key="1">
    <source>
        <dbReference type="SAM" id="MobiDB-lite"/>
    </source>
</evidence>
<organism evidence="3 4">
    <name type="scientific">Cylindrodendrum hubeiense</name>
    <dbReference type="NCBI Taxonomy" id="595255"/>
    <lineage>
        <taxon>Eukaryota</taxon>
        <taxon>Fungi</taxon>
        <taxon>Dikarya</taxon>
        <taxon>Ascomycota</taxon>
        <taxon>Pezizomycotina</taxon>
        <taxon>Sordariomycetes</taxon>
        <taxon>Hypocreomycetidae</taxon>
        <taxon>Hypocreales</taxon>
        <taxon>Nectriaceae</taxon>
        <taxon>Cylindrodendrum</taxon>
    </lineage>
</organism>
<feature type="compositionally biased region" description="Basic residues" evidence="1">
    <location>
        <begin position="1"/>
        <end position="11"/>
    </location>
</feature>
<keyword evidence="4" id="KW-1185">Reference proteome</keyword>
<dbReference type="InterPro" id="IPR036872">
    <property type="entry name" value="CH_dom_sf"/>
</dbReference>
<dbReference type="InterPro" id="IPR001715">
    <property type="entry name" value="CH_dom"/>
</dbReference>